<accession>A0A117NG04</accession>
<name>A0A117NG04_PICGL</name>
<proteinExistence type="predicted"/>
<keyword evidence="1" id="KW-0496">Mitochondrion</keyword>
<reference evidence="1" key="1">
    <citation type="journal article" date="2015" name="Genome Biol. Evol.">
        <title>Organellar Genomes of White Spruce (Picea glauca): Assembly and Annotation.</title>
        <authorList>
            <person name="Jackman S.D."/>
            <person name="Warren R.L."/>
            <person name="Gibb E.A."/>
            <person name="Vandervalk B.P."/>
            <person name="Mohamadi H."/>
            <person name="Chu J."/>
            <person name="Raymond A."/>
            <person name="Pleasance S."/>
            <person name="Coope R."/>
            <person name="Wildung M.R."/>
            <person name="Ritland C.E."/>
            <person name="Bousquet J."/>
            <person name="Jones S.J."/>
            <person name="Bohlmann J."/>
            <person name="Birol I."/>
        </authorList>
    </citation>
    <scope>NUCLEOTIDE SEQUENCE [LARGE SCALE GENOMIC DNA]</scope>
    <source>
        <tissue evidence="1">Flushing bud</tissue>
    </source>
</reference>
<organism evidence="1">
    <name type="scientific">Picea glauca</name>
    <name type="common">White spruce</name>
    <name type="synonym">Pinus glauca</name>
    <dbReference type="NCBI Taxonomy" id="3330"/>
    <lineage>
        <taxon>Eukaryota</taxon>
        <taxon>Viridiplantae</taxon>
        <taxon>Streptophyta</taxon>
        <taxon>Embryophyta</taxon>
        <taxon>Tracheophyta</taxon>
        <taxon>Spermatophyta</taxon>
        <taxon>Pinopsida</taxon>
        <taxon>Pinidae</taxon>
        <taxon>Conifers I</taxon>
        <taxon>Pinales</taxon>
        <taxon>Pinaceae</taxon>
        <taxon>Picea</taxon>
    </lineage>
</organism>
<geneLocation type="mitochondrion" evidence="1"/>
<sequence>MGSFSSPCSSQRSHCIDQPATYIYYHRGRIGYGQLYDAVRVQVVYQLMTAGPGSYLSFDW</sequence>
<comment type="caution">
    <text evidence="1">The sequence shown here is derived from an EMBL/GenBank/DDBJ whole genome shotgun (WGS) entry which is preliminary data.</text>
</comment>
<gene>
    <name evidence="1" type="ORF">ABT39_MTgene1889</name>
</gene>
<dbReference type="EMBL" id="LKAM01000013">
    <property type="protein sequence ID" value="KUM46083.1"/>
    <property type="molecule type" value="Genomic_DNA"/>
</dbReference>
<dbReference type="AlphaFoldDB" id="A0A117NG04"/>
<protein>
    <submittedName>
        <fullName evidence="1">Uncharacterized protein</fullName>
    </submittedName>
</protein>
<evidence type="ECO:0000313" key="1">
    <source>
        <dbReference type="EMBL" id="KUM46083.1"/>
    </source>
</evidence>